<sequence>MMDSKALSRPRGKSRLVPRLVHADDSLPGVTRRRSGRGWAYFDAEGRRITDRDEIDRLNAIALPPAYRDAWFCPAPNGHILATGIDAKGRKQYRYHPDFRAEREGEKFDRCAAFGRRLPLVRARVGEELASRQLSRERCIASIVRLLDTGAIRIGNEAYVRENRSFGATTLRMRHVQVQGQVLRLRFRAKSGKEREMRLTDRSLVRFVRKMQDLPGQNLFQYVNEDGDPCPVGSAEVNEWLREVMGEDFTAKHFRTWRASVLAFALLAGAQGRVPLKDLLAHVSDHLGNTPAIARKSYVHPAVIALVERQEEWRRTLRLPRATRWLSRHERGLIELLEEAPAAAELLSAG</sequence>
<feature type="domain" description="DNA topoisomerase IB N-terminal" evidence="8">
    <location>
        <begin position="38"/>
        <end position="86"/>
    </location>
</feature>
<dbReference type="PROSITE" id="PS52038">
    <property type="entry name" value="TOPO_IB_2"/>
    <property type="match status" value="1"/>
</dbReference>
<keyword evidence="5" id="KW-0238">DNA-binding</keyword>
<dbReference type="EMBL" id="CP000248">
    <property type="protein sequence ID" value="ABD27030.1"/>
    <property type="molecule type" value="Genomic_DNA"/>
</dbReference>
<organism evidence="9 10">
    <name type="scientific">Novosphingobium aromaticivorans (strain ATCC 700278 / DSM 12444 / CCUG 56034 / CIP 105152 / NBRC 16084 / F199)</name>
    <dbReference type="NCBI Taxonomy" id="279238"/>
    <lineage>
        <taxon>Bacteria</taxon>
        <taxon>Pseudomonadati</taxon>
        <taxon>Pseudomonadota</taxon>
        <taxon>Alphaproteobacteria</taxon>
        <taxon>Sphingomonadales</taxon>
        <taxon>Sphingomonadaceae</taxon>
        <taxon>Novosphingobium</taxon>
    </lineage>
</organism>
<comment type="catalytic activity">
    <reaction evidence="1">
        <text>ATP-independent breakage of single-stranded DNA, followed by passage and rejoining.</text>
        <dbReference type="EC" id="5.6.2.1"/>
    </reaction>
</comment>
<proteinExistence type="inferred from homology"/>
<dbReference type="InterPro" id="IPR001631">
    <property type="entry name" value="TopoI"/>
</dbReference>
<dbReference type="AlphaFoldDB" id="Q2G543"/>
<gene>
    <name evidence="9" type="ordered locus">Saro_2594</name>
</gene>
<evidence type="ECO:0000259" key="8">
    <source>
        <dbReference type="Pfam" id="PF21338"/>
    </source>
</evidence>
<dbReference type="RefSeq" id="WP_011446236.1">
    <property type="nucleotide sequence ID" value="NC_007794.1"/>
</dbReference>
<dbReference type="SUPFAM" id="SSF55869">
    <property type="entry name" value="DNA topoisomerase I domain"/>
    <property type="match status" value="1"/>
</dbReference>
<dbReference type="Gene3D" id="3.90.15.10">
    <property type="entry name" value="Topoisomerase I, Chain A, domain 3"/>
    <property type="match status" value="1"/>
</dbReference>
<dbReference type="InterPro" id="IPR035447">
    <property type="entry name" value="DNA_topo_I_N_sf"/>
</dbReference>
<dbReference type="Proteomes" id="UP000009134">
    <property type="component" value="Chromosome"/>
</dbReference>
<dbReference type="SUPFAM" id="SSF56349">
    <property type="entry name" value="DNA breaking-rejoining enzymes"/>
    <property type="match status" value="1"/>
</dbReference>
<dbReference type="InterPro" id="IPR011010">
    <property type="entry name" value="DNA_brk_join_enz"/>
</dbReference>
<dbReference type="GO" id="GO:0006265">
    <property type="term" value="P:DNA topological change"/>
    <property type="evidence" value="ECO:0007669"/>
    <property type="project" value="InterPro"/>
</dbReference>
<dbReference type="Pfam" id="PF01028">
    <property type="entry name" value="Topoisom_I"/>
    <property type="match status" value="1"/>
</dbReference>
<comment type="similarity">
    <text evidence="2">Belongs to the type IB topoisomerase family.</text>
</comment>
<evidence type="ECO:0000259" key="7">
    <source>
        <dbReference type="Pfam" id="PF01028"/>
    </source>
</evidence>
<dbReference type="GO" id="GO:0003677">
    <property type="term" value="F:DNA binding"/>
    <property type="evidence" value="ECO:0007669"/>
    <property type="project" value="UniProtKB-KW"/>
</dbReference>
<dbReference type="InterPro" id="IPR049331">
    <property type="entry name" value="Top1B_N_bact"/>
</dbReference>
<dbReference type="HOGENOM" id="CLU_046978_1_1_5"/>
<evidence type="ECO:0000313" key="10">
    <source>
        <dbReference type="Proteomes" id="UP000009134"/>
    </source>
</evidence>
<keyword evidence="4" id="KW-0799">Topoisomerase</keyword>
<evidence type="ECO:0000256" key="1">
    <source>
        <dbReference type="ARBA" id="ARBA00000213"/>
    </source>
</evidence>
<dbReference type="STRING" id="279238.Saro_2594"/>
<evidence type="ECO:0000256" key="5">
    <source>
        <dbReference type="ARBA" id="ARBA00023125"/>
    </source>
</evidence>
<dbReference type="KEGG" id="nar:Saro_2594"/>
<feature type="domain" description="DNA topoisomerase I catalytic core eukaryotic-type" evidence="7">
    <location>
        <begin position="98"/>
        <end position="269"/>
    </location>
</feature>
<protein>
    <recommendedName>
        <fullName evidence="3">DNA topoisomerase</fullName>
        <ecNumber evidence="3">5.6.2.1</ecNumber>
    </recommendedName>
</protein>
<accession>Q2G543</accession>
<dbReference type="InterPro" id="IPR013500">
    <property type="entry name" value="TopoI_cat_euk"/>
</dbReference>
<keyword evidence="10" id="KW-1185">Reference proteome</keyword>
<dbReference type="InterPro" id="IPR014711">
    <property type="entry name" value="TopoI_cat_a-hlx-sub_euk"/>
</dbReference>
<evidence type="ECO:0000256" key="6">
    <source>
        <dbReference type="ARBA" id="ARBA00023235"/>
    </source>
</evidence>
<keyword evidence="6" id="KW-0413">Isomerase</keyword>
<evidence type="ECO:0000256" key="2">
    <source>
        <dbReference type="ARBA" id="ARBA00006645"/>
    </source>
</evidence>
<evidence type="ECO:0000313" key="9">
    <source>
        <dbReference type="EMBL" id="ABD27030.1"/>
    </source>
</evidence>
<name>Q2G543_NOVAD</name>
<dbReference type="eggNOG" id="COG3569">
    <property type="taxonomic scope" value="Bacteria"/>
</dbReference>
<dbReference type="EC" id="5.6.2.1" evidence="3"/>
<dbReference type="GO" id="GO:0003917">
    <property type="term" value="F:DNA topoisomerase type I (single strand cut, ATP-independent) activity"/>
    <property type="evidence" value="ECO:0007669"/>
    <property type="project" value="UniProtKB-EC"/>
</dbReference>
<dbReference type="Pfam" id="PF21338">
    <property type="entry name" value="Top1B_N_bact"/>
    <property type="match status" value="1"/>
</dbReference>
<dbReference type="Gene3D" id="1.10.132.120">
    <property type="match status" value="1"/>
</dbReference>
<dbReference type="PRINTS" id="PR00416">
    <property type="entry name" value="EUTPISMRASEI"/>
</dbReference>
<evidence type="ECO:0000256" key="4">
    <source>
        <dbReference type="ARBA" id="ARBA00023029"/>
    </source>
</evidence>
<dbReference type="Gene3D" id="3.30.66.10">
    <property type="entry name" value="DNA topoisomerase I domain"/>
    <property type="match status" value="1"/>
</dbReference>
<evidence type="ECO:0000256" key="3">
    <source>
        <dbReference type="ARBA" id="ARBA00012891"/>
    </source>
</evidence>
<reference evidence="10" key="1">
    <citation type="submission" date="2006-01" db="EMBL/GenBank/DDBJ databases">
        <title>Complete sequence of Novosphingobium aromaticivorans DSM 12444.</title>
        <authorList>
            <consortium name="US DOE Joint Genome Institute"/>
            <person name="Copeland A."/>
            <person name="Lucas S."/>
            <person name="Lapidus A."/>
            <person name="Barry K."/>
            <person name="Detter J.C."/>
            <person name="Glavina T."/>
            <person name="Hammon N."/>
            <person name="Israni S."/>
            <person name="Pitluck S."/>
            <person name="Chain P."/>
            <person name="Malfatti S."/>
            <person name="Shin M."/>
            <person name="Vergez L."/>
            <person name="Schmutz J."/>
            <person name="Larimer F."/>
            <person name="Land M."/>
            <person name="Kyrpides N."/>
            <person name="Ivanova N."/>
            <person name="Fredrickson J."/>
            <person name="Balkwill D."/>
            <person name="Romine M.F."/>
            <person name="Richardson P."/>
        </authorList>
    </citation>
    <scope>NUCLEOTIDE SEQUENCE [LARGE SCALE GENOMIC DNA]</scope>
    <source>
        <strain evidence="10">ATCC 700278 / DSM 12444 / CCUG 56034 / CIP 105152 / NBRC 16084 / F199</strain>
    </source>
</reference>